<dbReference type="EMBL" id="CP117167">
    <property type="protein sequence ID" value="WCT14623.1"/>
    <property type="molecule type" value="Genomic_DNA"/>
</dbReference>
<protein>
    <submittedName>
        <fullName evidence="1">SusD/RagB family nutrient-binding outer membrane lipoprotein</fullName>
    </submittedName>
</protein>
<sequence>MKIRSYIIPFALAITGMVSFTGCQKGDLIDNPNVSGASALVPTPLLLNALTSTLIRQSELPWGSAAVAEQYVVSNYSYYRGSNSYNFGNTTDSYDILKYALKLQQQAIAQQANSTNKYYALAQFFKAYAGIWLTQRVGDIPFSQAGDPNNLTPKYDTQHDVYKSALAMLDNANTLIGNLITATPALANTAIDAGDIFGLTYLQWQKVINTYRLRVLISLSKRATDNADLQITQQFATIIGNPTQYPIMTSNSDNLILKSTTVSRYSIFSLNYNPYNNFANIGASYLNITTANLDPRTYLSATPAPIQIVNGKSVSDFTAYVGSDPNLSQGTLLSNSSAGSPTNSQGAYSFANFNRYYTSNIGANAEPFVFIGYPELCFNIAEAANRGWITASAATWYNNGITASFGVDALTNGQTITIGDLAGKTLGTAVANIPQFTAKVAYSANPATGLNQILTQKYVAMFNNSGWEAFYTYLRTGVPALLQGGPGIGTPNSAIPRRWIYPASESAYNSANYKAALSSQYGGSDDPTKDMWLYK</sequence>
<dbReference type="PROSITE" id="PS51257">
    <property type="entry name" value="PROKAR_LIPOPROTEIN"/>
    <property type="match status" value="1"/>
</dbReference>
<keyword evidence="2" id="KW-1185">Reference proteome</keyword>
<evidence type="ECO:0000313" key="2">
    <source>
        <dbReference type="Proteomes" id="UP001216139"/>
    </source>
</evidence>
<dbReference type="InterPro" id="IPR041662">
    <property type="entry name" value="SusD-like_2"/>
</dbReference>
<reference evidence="1 2" key="1">
    <citation type="submission" date="2023-02" db="EMBL/GenBank/DDBJ databases">
        <title>Genome sequence of Mucilaginibacter jinjuensis strain KACC 16571.</title>
        <authorList>
            <person name="Kim S."/>
            <person name="Heo J."/>
            <person name="Kwon S.-W."/>
        </authorList>
    </citation>
    <scope>NUCLEOTIDE SEQUENCE [LARGE SCALE GENOMIC DNA]</scope>
    <source>
        <strain evidence="1 2">KACC 16571</strain>
    </source>
</reference>
<dbReference type="Proteomes" id="UP001216139">
    <property type="component" value="Chromosome"/>
</dbReference>
<name>A0ABY7TEL0_9SPHI</name>
<dbReference type="Gene3D" id="1.25.40.390">
    <property type="match status" value="1"/>
</dbReference>
<accession>A0ABY7TEL0</accession>
<dbReference type="SUPFAM" id="SSF48452">
    <property type="entry name" value="TPR-like"/>
    <property type="match status" value="1"/>
</dbReference>
<proteinExistence type="predicted"/>
<keyword evidence="1" id="KW-0449">Lipoprotein</keyword>
<dbReference type="RefSeq" id="WP_273633119.1">
    <property type="nucleotide sequence ID" value="NZ_CP117167.1"/>
</dbReference>
<dbReference type="InterPro" id="IPR011990">
    <property type="entry name" value="TPR-like_helical_dom_sf"/>
</dbReference>
<dbReference type="Pfam" id="PF12771">
    <property type="entry name" value="SusD-like_2"/>
    <property type="match status" value="1"/>
</dbReference>
<evidence type="ECO:0000313" key="1">
    <source>
        <dbReference type="EMBL" id="WCT14623.1"/>
    </source>
</evidence>
<gene>
    <name evidence="1" type="ORF">PQO05_11820</name>
</gene>
<organism evidence="1 2">
    <name type="scientific">Mucilaginibacter jinjuensis</name>
    <dbReference type="NCBI Taxonomy" id="1176721"/>
    <lineage>
        <taxon>Bacteria</taxon>
        <taxon>Pseudomonadati</taxon>
        <taxon>Bacteroidota</taxon>
        <taxon>Sphingobacteriia</taxon>
        <taxon>Sphingobacteriales</taxon>
        <taxon>Sphingobacteriaceae</taxon>
        <taxon>Mucilaginibacter</taxon>
    </lineage>
</organism>